<evidence type="ECO:0000313" key="1">
    <source>
        <dbReference type="EMBL" id="MBB4621015.1"/>
    </source>
</evidence>
<keyword evidence="2" id="KW-1185">Reference proteome</keyword>
<protein>
    <recommendedName>
        <fullName evidence="3">6-bladed beta-propeller</fullName>
    </recommendedName>
</protein>
<gene>
    <name evidence="1" type="ORF">GGQ57_000909</name>
</gene>
<proteinExistence type="predicted"/>
<dbReference type="EMBL" id="JACHOC010000002">
    <property type="protein sequence ID" value="MBB4621015.1"/>
    <property type="molecule type" value="Genomic_DNA"/>
</dbReference>
<evidence type="ECO:0008006" key="3">
    <source>
        <dbReference type="Google" id="ProtNLM"/>
    </source>
</evidence>
<comment type="caution">
    <text evidence="1">The sequence shown here is derived from an EMBL/GenBank/DDBJ whole genome shotgun (WGS) entry which is preliminary data.</text>
</comment>
<name>A0ABR6KHM7_9BACT</name>
<evidence type="ECO:0000313" key="2">
    <source>
        <dbReference type="Proteomes" id="UP000533637"/>
    </source>
</evidence>
<dbReference type="Proteomes" id="UP000533637">
    <property type="component" value="Unassembled WGS sequence"/>
</dbReference>
<sequence length="345" mass="40191">MKYAFCLLFCFALMGCKKQQSNSFDIKYVKEEMTEYEVSPQILPIDLLNPTGIVSLDSFLVFVQRHESKILRIFDLEGRKLSDNILSKGNGPDEIVLFTRFNQYYQQNNHSFIWIQSFPNFMGLLDINKSVQNNRVVFERKVNFVSGKSKALFEESNAVFELSDSVFLLTKDPIRSQTIKENPNPFYVKWNYHSNEVYDTIYINDLKDISLENRLIYSAYPAIRPCHKDKIALFYTYMDAIVIIDLNTKKKTKLGLSDNGLNSLLAIEQKNQIHYEAFATDSLIWGLRKDEAAKTILNVYDWDGNFKYKVRLNANVSYCCINEKNKTLYGIDENDQILAYKLDFL</sequence>
<dbReference type="RefSeq" id="WP_122356972.1">
    <property type="nucleotide sequence ID" value="NZ_BMPB01000003.1"/>
</dbReference>
<organism evidence="1 2">
    <name type="scientific">Parabacteroides faecis</name>
    <dbReference type="NCBI Taxonomy" id="1217282"/>
    <lineage>
        <taxon>Bacteria</taxon>
        <taxon>Pseudomonadati</taxon>
        <taxon>Bacteroidota</taxon>
        <taxon>Bacteroidia</taxon>
        <taxon>Bacteroidales</taxon>
        <taxon>Tannerellaceae</taxon>
        <taxon>Parabacteroides</taxon>
    </lineage>
</organism>
<reference evidence="1 2" key="1">
    <citation type="submission" date="2020-08" db="EMBL/GenBank/DDBJ databases">
        <title>Genomic Encyclopedia of Type Strains, Phase IV (KMG-IV): sequencing the most valuable type-strain genomes for metagenomic binning, comparative biology and taxonomic classification.</title>
        <authorList>
            <person name="Goeker M."/>
        </authorList>
    </citation>
    <scope>NUCLEOTIDE SEQUENCE [LARGE SCALE GENOMIC DNA]</scope>
    <source>
        <strain evidence="1 2">DSM 102983</strain>
    </source>
</reference>
<dbReference type="PROSITE" id="PS51257">
    <property type="entry name" value="PROKAR_LIPOPROTEIN"/>
    <property type="match status" value="1"/>
</dbReference>
<accession>A0ABR6KHM7</accession>